<comment type="caution">
    <text evidence="1">The sequence shown here is derived from an EMBL/GenBank/DDBJ whole genome shotgun (WGS) entry which is preliminary data.</text>
</comment>
<reference evidence="1" key="1">
    <citation type="submission" date="2023-07" db="EMBL/GenBank/DDBJ databases">
        <title>A chromosome-level genome assembly of Lolium multiflorum.</title>
        <authorList>
            <person name="Chen Y."/>
            <person name="Copetti D."/>
            <person name="Kolliker R."/>
            <person name="Studer B."/>
        </authorList>
    </citation>
    <scope>NUCLEOTIDE SEQUENCE</scope>
    <source>
        <strain evidence="1">02402/16</strain>
        <tissue evidence="1">Leaf</tissue>
    </source>
</reference>
<evidence type="ECO:0000313" key="2">
    <source>
        <dbReference type="Proteomes" id="UP001231189"/>
    </source>
</evidence>
<dbReference type="EMBL" id="JAUUTY010000005">
    <property type="protein sequence ID" value="KAK1631665.1"/>
    <property type="molecule type" value="Genomic_DNA"/>
</dbReference>
<name>A0AAD8W1A5_LOLMU</name>
<protein>
    <submittedName>
        <fullName evidence="1">Uncharacterized protein</fullName>
    </submittedName>
</protein>
<accession>A0AAD8W1A5</accession>
<dbReference type="Proteomes" id="UP001231189">
    <property type="component" value="Unassembled WGS sequence"/>
</dbReference>
<proteinExistence type="predicted"/>
<sequence length="99" mass="11181">MGGLARMLRQEHRLVKYFHLAQTVHVRRGGGLVFLLLPPSSLPTPSEEQAPPARVFSEADFVDNKEAEAATLKELRRVSAREAAEAKLQEEEDVHWTVY</sequence>
<gene>
    <name evidence="1" type="ORF">QYE76_005980</name>
</gene>
<organism evidence="1 2">
    <name type="scientific">Lolium multiflorum</name>
    <name type="common">Italian ryegrass</name>
    <name type="synonym">Lolium perenne subsp. multiflorum</name>
    <dbReference type="NCBI Taxonomy" id="4521"/>
    <lineage>
        <taxon>Eukaryota</taxon>
        <taxon>Viridiplantae</taxon>
        <taxon>Streptophyta</taxon>
        <taxon>Embryophyta</taxon>
        <taxon>Tracheophyta</taxon>
        <taxon>Spermatophyta</taxon>
        <taxon>Magnoliopsida</taxon>
        <taxon>Liliopsida</taxon>
        <taxon>Poales</taxon>
        <taxon>Poaceae</taxon>
        <taxon>BOP clade</taxon>
        <taxon>Pooideae</taxon>
        <taxon>Poodae</taxon>
        <taxon>Poeae</taxon>
        <taxon>Poeae Chloroplast Group 2 (Poeae type)</taxon>
        <taxon>Loliodinae</taxon>
        <taxon>Loliinae</taxon>
        <taxon>Lolium</taxon>
    </lineage>
</organism>
<keyword evidence="2" id="KW-1185">Reference proteome</keyword>
<evidence type="ECO:0000313" key="1">
    <source>
        <dbReference type="EMBL" id="KAK1631665.1"/>
    </source>
</evidence>
<dbReference type="AlphaFoldDB" id="A0AAD8W1A5"/>